<proteinExistence type="predicted"/>
<comment type="caution">
    <text evidence="2">The sequence shown here is derived from an EMBL/GenBank/DDBJ whole genome shotgun (WGS) entry which is preliminary data.</text>
</comment>
<dbReference type="AlphaFoldDB" id="A0A928DR54"/>
<feature type="signal peptide" evidence="1">
    <location>
        <begin position="1"/>
        <end position="19"/>
    </location>
</feature>
<feature type="chain" id="PRO_5036815081" description="Haem-binding uptake Tiki superfamily ChaN domain-containing protein" evidence="1">
    <location>
        <begin position="20"/>
        <end position="497"/>
    </location>
</feature>
<evidence type="ECO:0008006" key="4">
    <source>
        <dbReference type="Google" id="ProtNLM"/>
    </source>
</evidence>
<evidence type="ECO:0000313" key="3">
    <source>
        <dbReference type="Proteomes" id="UP000725649"/>
    </source>
</evidence>
<sequence>MRICLILLLSLLGFQPLFAQRSPFAVPPRQDMEQQLIKNLKKKFNLPAQCPFPDSFPSAEALQKLKELQNRDTWEHISWKDFLKLNERAKERELCSCRLDTRFAEKASQCPVPIPWEEFLVTTPGYPDYEKLLQNEKLIYIAESNNHDTKSAPQEVAKILRAVRKINPTAKILLAAEFARWFFPLNEINLLQEHLEYYSSCCGYFKSLTPEKKAEYCQLQKLSIEEVEKHCQEFGRYLKEEKEFLAPFSSAPLLKKARDPFYFVSNKEYAPVFQTADEQRIDLLALDDHVIETTQQGDIGVKVGKFWVEVPKKVSIPQITSDREEDLSNLLKVSSWGVFERTRDWAQRIKAVLPEYDVVLVYAGDGHLDFTYFTDLQPLVGAKPFMNISLSPLESLPPEIQEQYAKRDKVAEENGYLQNGEFAKELEKRIIEESLVVFEKVWEENTPPFWILADDRKEETFLMQNKDKITQEWLDDMKRCSPEVTSTKDILVVLPAE</sequence>
<dbReference type="EMBL" id="SUVG01000003">
    <property type="protein sequence ID" value="MBE6421157.1"/>
    <property type="molecule type" value="Genomic_DNA"/>
</dbReference>
<organism evidence="2 3">
    <name type="scientific">Candidatus Avelusimicrobium gallicola</name>
    <dbReference type="NCBI Taxonomy" id="2562704"/>
    <lineage>
        <taxon>Bacteria</taxon>
        <taxon>Pseudomonadati</taxon>
        <taxon>Elusimicrobiota</taxon>
        <taxon>Elusimicrobia</taxon>
        <taxon>Elusimicrobiales</taxon>
        <taxon>Elusimicrobiaceae</taxon>
        <taxon>Candidatus Avelusimicrobium</taxon>
    </lineage>
</organism>
<evidence type="ECO:0000256" key="1">
    <source>
        <dbReference type="SAM" id="SignalP"/>
    </source>
</evidence>
<accession>A0A928DR54</accession>
<name>A0A928DR54_9BACT</name>
<protein>
    <recommendedName>
        <fullName evidence="4">Haem-binding uptake Tiki superfamily ChaN domain-containing protein</fullName>
    </recommendedName>
</protein>
<reference evidence="2" key="1">
    <citation type="submission" date="2019-04" db="EMBL/GenBank/DDBJ databases">
        <title>Evolution of Biomass-Degrading Anaerobic Consortia Revealed by Metagenomics.</title>
        <authorList>
            <person name="Peng X."/>
        </authorList>
    </citation>
    <scope>NUCLEOTIDE SEQUENCE</scope>
    <source>
        <strain evidence="2">SIG66</strain>
    </source>
</reference>
<dbReference type="Proteomes" id="UP000725649">
    <property type="component" value="Unassembled WGS sequence"/>
</dbReference>
<keyword evidence="1" id="KW-0732">Signal</keyword>
<gene>
    <name evidence="2" type="ORF">E7027_03360</name>
</gene>
<evidence type="ECO:0000313" key="2">
    <source>
        <dbReference type="EMBL" id="MBE6421157.1"/>
    </source>
</evidence>